<comment type="caution">
    <text evidence="2">The sequence shown here is derived from an EMBL/GenBank/DDBJ whole genome shotgun (WGS) entry which is preliminary data.</text>
</comment>
<dbReference type="GO" id="GO:0008168">
    <property type="term" value="F:methyltransferase activity"/>
    <property type="evidence" value="ECO:0007669"/>
    <property type="project" value="UniProtKB-KW"/>
</dbReference>
<evidence type="ECO:0000259" key="1">
    <source>
        <dbReference type="Pfam" id="PF13649"/>
    </source>
</evidence>
<dbReference type="AlphaFoldDB" id="A0A443KP52"/>
<reference evidence="2 3" key="1">
    <citation type="submission" date="2019-01" db="EMBL/GenBank/DDBJ databases">
        <title>Sinorhodobacter populi sp. nov. isolated from the symptomatic bark tissue of Populus euramericana canker.</title>
        <authorList>
            <person name="Xu G."/>
        </authorList>
    </citation>
    <scope>NUCLEOTIDE SEQUENCE [LARGE SCALE GENOMIC DNA]</scope>
    <source>
        <strain evidence="2 3">07D10-4-3</strain>
    </source>
</reference>
<feature type="domain" description="Methyltransferase" evidence="1">
    <location>
        <begin position="40"/>
        <end position="123"/>
    </location>
</feature>
<dbReference type="PANTHER" id="PTHR43464">
    <property type="entry name" value="METHYLTRANSFERASE"/>
    <property type="match status" value="1"/>
</dbReference>
<keyword evidence="2" id="KW-0489">Methyltransferase</keyword>
<evidence type="ECO:0000313" key="2">
    <source>
        <dbReference type="EMBL" id="RWR34641.1"/>
    </source>
</evidence>
<dbReference type="InterPro" id="IPR029063">
    <property type="entry name" value="SAM-dependent_MTases_sf"/>
</dbReference>
<dbReference type="EMBL" id="SAUY01000002">
    <property type="protein sequence ID" value="RWR34641.1"/>
    <property type="molecule type" value="Genomic_DNA"/>
</dbReference>
<dbReference type="CDD" id="cd02440">
    <property type="entry name" value="AdoMet_MTases"/>
    <property type="match status" value="1"/>
</dbReference>
<dbReference type="Pfam" id="PF13649">
    <property type="entry name" value="Methyltransf_25"/>
    <property type="match status" value="1"/>
</dbReference>
<reference evidence="2 3" key="2">
    <citation type="submission" date="2019-01" db="EMBL/GenBank/DDBJ databases">
        <authorList>
            <person name="Li Y."/>
        </authorList>
    </citation>
    <scope>NUCLEOTIDE SEQUENCE [LARGE SCALE GENOMIC DNA]</scope>
    <source>
        <strain evidence="2 3">07D10-4-3</strain>
    </source>
</reference>
<dbReference type="GO" id="GO:0032259">
    <property type="term" value="P:methylation"/>
    <property type="evidence" value="ECO:0007669"/>
    <property type="project" value="UniProtKB-KW"/>
</dbReference>
<dbReference type="Gene3D" id="3.40.50.150">
    <property type="entry name" value="Vaccinia Virus protein VP39"/>
    <property type="match status" value="1"/>
</dbReference>
<gene>
    <name evidence="2" type="ORF">D2T29_03595</name>
</gene>
<dbReference type="SUPFAM" id="SSF53335">
    <property type="entry name" value="S-adenosyl-L-methionine-dependent methyltransferases"/>
    <property type="match status" value="1"/>
</dbReference>
<dbReference type="Proteomes" id="UP000284451">
    <property type="component" value="Unassembled WGS sequence"/>
</dbReference>
<protein>
    <submittedName>
        <fullName evidence="2">Class I SAM-dependent methyltransferase</fullName>
    </submittedName>
</protein>
<evidence type="ECO:0000313" key="3">
    <source>
        <dbReference type="Proteomes" id="UP000284451"/>
    </source>
</evidence>
<dbReference type="PANTHER" id="PTHR43464:SF90">
    <property type="entry name" value="METHYLTRANSFERASE TYPE 11"/>
    <property type="match status" value="1"/>
</dbReference>
<name>A0A443KP52_9RHOB</name>
<accession>A0A443KP52</accession>
<keyword evidence="2" id="KW-0808">Transferase</keyword>
<dbReference type="InterPro" id="IPR041698">
    <property type="entry name" value="Methyltransf_25"/>
</dbReference>
<proteinExistence type="predicted"/>
<sequence>MNMQKRDQAEAGPHTRIALLHKDTVATLSHALHKARARRVIDLGCGDGTIAAALAAEGFSLTGVDPSAGMIATARKHFPDMDFLCGRAEELPQGLPRFDAAYFVNALHHVPEGAMEAALMGAVNAVGGQGVVLVIEPLAQGSFFRAMRPVEDETRVRARAETAIESLISDGRLMLRDLSRWNRESRFHGLEDFVQYLARVLPERAEIARRNEAALARAWRDNLRSAEGMAVLVQPMVCWTLAAGPAARPEGARS</sequence>
<organism evidence="2 3">
    <name type="scientific">Paenirhodobacter populi</name>
    <dbReference type="NCBI Taxonomy" id="2306993"/>
    <lineage>
        <taxon>Bacteria</taxon>
        <taxon>Pseudomonadati</taxon>
        <taxon>Pseudomonadota</taxon>
        <taxon>Alphaproteobacteria</taxon>
        <taxon>Rhodobacterales</taxon>
        <taxon>Rhodobacter group</taxon>
        <taxon>Paenirhodobacter</taxon>
    </lineage>
</organism>